<proteinExistence type="predicted"/>
<feature type="chain" id="PRO_5047113047" evidence="1">
    <location>
        <begin position="17"/>
        <end position="640"/>
    </location>
</feature>
<evidence type="ECO:0000313" key="2">
    <source>
        <dbReference type="EMBL" id="QRR04049.1"/>
    </source>
</evidence>
<evidence type="ECO:0000313" key="3">
    <source>
        <dbReference type="Proteomes" id="UP000612680"/>
    </source>
</evidence>
<protein>
    <submittedName>
        <fullName evidence="2">Esterase</fullName>
    </submittedName>
</protein>
<sequence>MIVLLTILLVNSVASAQDMQMEMSKGYDVLRKEVPAGKLDSVSYQSKTVGNARKALVYTPPGFNKKKKYPVLYLLHGIGGDEKEWLKGGNPQLILDNLLAEKKIEPMIVVMPNGRAMKDDRAVGNIMAPDKVEAFATFEKDLLNDLIPFVEKKYPVLTDREHRAIAGLSMGSGQSLNFGLGNLDKFAWVGGFSSAPNTKKPEELMPNPEEAKKKLKLLFISCGDNDRLITFSKRTHDYMFEHDVPHVYYLEPGVHDFKVWKNGLYMFSQFLFKPVDVASLPKYTILGTPAATNIRNTQYPQILPDNRVVFRTKAPQAQKVQVDLGKKYEMVKDTAGFWSVTTDSIGEGFHYYSLLIDGVALADPASETFYGMGRMASGIEIPFRGGGYYAMRDVPHGDIRIQKFFSKASNAWREMYVYTPPGYDKSTEKYPVLYLLHGGGEDQRGWATQGKTNLILDNLIADGKAKPMIIAMMDGNPGSPMGPGSMATAGDGFLKAFESELKMGAIPFVETNFHVQADAAHRALAGLSMGGIQTLYAGVKNTDMFSSLGVFSSGWFANNDALSKPHYDFAKENAATINKNLRNFWISMGGEEDIAYKNCKIMLSKYDELGVKYQYSEYRGGHTWPVWRHDLHGFAQLVFK</sequence>
<dbReference type="InterPro" id="IPR000801">
    <property type="entry name" value="Esterase-like"/>
</dbReference>
<accession>A0ABX7IDP0</accession>
<organism evidence="2 3">
    <name type="scientific">Dyadobacter sandarakinus</name>
    <dbReference type="NCBI Taxonomy" id="2747268"/>
    <lineage>
        <taxon>Bacteria</taxon>
        <taxon>Pseudomonadati</taxon>
        <taxon>Bacteroidota</taxon>
        <taxon>Cytophagia</taxon>
        <taxon>Cytophagales</taxon>
        <taxon>Spirosomataceae</taxon>
        <taxon>Dyadobacter</taxon>
    </lineage>
</organism>
<feature type="signal peptide" evidence="1">
    <location>
        <begin position="1"/>
        <end position="16"/>
    </location>
</feature>
<dbReference type="InterPro" id="IPR050583">
    <property type="entry name" value="Mycobacterial_A85_antigen"/>
</dbReference>
<dbReference type="InterPro" id="IPR013783">
    <property type="entry name" value="Ig-like_fold"/>
</dbReference>
<dbReference type="PANTHER" id="PTHR48098">
    <property type="entry name" value="ENTEROCHELIN ESTERASE-RELATED"/>
    <property type="match status" value="1"/>
</dbReference>
<dbReference type="SUPFAM" id="SSF53474">
    <property type="entry name" value="alpha/beta-Hydrolases"/>
    <property type="match status" value="2"/>
</dbReference>
<dbReference type="Gene3D" id="2.60.40.10">
    <property type="entry name" value="Immunoglobulins"/>
    <property type="match status" value="1"/>
</dbReference>
<dbReference type="InterPro" id="IPR029058">
    <property type="entry name" value="AB_hydrolase_fold"/>
</dbReference>
<gene>
    <name evidence="2" type="ORF">HWI92_04600</name>
</gene>
<dbReference type="EMBL" id="CP056775">
    <property type="protein sequence ID" value="QRR04049.1"/>
    <property type="molecule type" value="Genomic_DNA"/>
</dbReference>
<dbReference type="SUPFAM" id="SSF81296">
    <property type="entry name" value="E set domains"/>
    <property type="match status" value="1"/>
</dbReference>
<reference evidence="2 3" key="1">
    <citation type="submission" date="2020-06" db="EMBL/GenBank/DDBJ databases">
        <title>Dyadobacter sandarakinus sp. nov., isolated from the soil of the Arctic Yellow River Station.</title>
        <authorList>
            <person name="Zhang Y."/>
            <person name="Peng F."/>
        </authorList>
    </citation>
    <scope>NUCLEOTIDE SEQUENCE [LARGE SCALE GENOMIC DNA]</scope>
    <source>
        <strain evidence="2 3">Q3-56</strain>
    </source>
</reference>
<keyword evidence="3" id="KW-1185">Reference proteome</keyword>
<dbReference type="Proteomes" id="UP000612680">
    <property type="component" value="Chromosome"/>
</dbReference>
<dbReference type="PANTHER" id="PTHR48098:SF1">
    <property type="entry name" value="DIACYLGLYCEROL ACYLTRANSFERASE_MYCOLYLTRANSFERASE AG85A"/>
    <property type="match status" value="1"/>
</dbReference>
<name>A0ABX7IDP0_9BACT</name>
<dbReference type="Pfam" id="PF00756">
    <property type="entry name" value="Esterase"/>
    <property type="match status" value="2"/>
</dbReference>
<evidence type="ECO:0000256" key="1">
    <source>
        <dbReference type="SAM" id="SignalP"/>
    </source>
</evidence>
<dbReference type="Gene3D" id="3.40.50.1820">
    <property type="entry name" value="alpha/beta hydrolase"/>
    <property type="match status" value="2"/>
</dbReference>
<keyword evidence="1" id="KW-0732">Signal</keyword>
<dbReference type="InterPro" id="IPR014756">
    <property type="entry name" value="Ig_E-set"/>
</dbReference>
<dbReference type="CDD" id="cd02858">
    <property type="entry name" value="E_set_Esterase_N"/>
    <property type="match status" value="1"/>
</dbReference>